<sequence length="364" mass="40278">MIRTYAPGKLFIAGEYAVVEPGYPAILVAVDKGIIVLLEETLKRGSISSYDNMPIFWIRENSKLILDKTDNRLSYIISAINTAESYAKEQGKKLDFYHLKVASQLETNEGKKYGLGSSAAVIVATIKALCKYYEIEVSAKELFKLSALANLAINSNGSCGDIAASVYGGWIAYTSFDRNWVIEQGKKNSITQLLNKPWPSLSIEPLTPPEGLKLIIGWTGAPASTSNLVAQVNDKRVKNSISYEKFLYESKKCVNEMIIAFKENNIKEIQKQIQINRQLLVNLGNELGIVIETPLLAKLCNIASKFNGYAKSSGAGGGDCGIAIFQDDKYLLPLIDEWEKSGIAYLPLEVYDGDRSFKFSIREI</sequence>
<dbReference type="Proteomes" id="UP000245423">
    <property type="component" value="Chromosome 1"/>
</dbReference>
<feature type="domain" description="GHMP kinase C-terminal" evidence="8">
    <location>
        <begin position="257"/>
        <end position="340"/>
    </location>
</feature>
<dbReference type="NCBIfam" id="TIGR01220">
    <property type="entry name" value="Pmev_kin_Gr_pos"/>
    <property type="match status" value="1"/>
</dbReference>
<dbReference type="SUPFAM" id="SSF54211">
    <property type="entry name" value="Ribosomal protein S5 domain 2-like"/>
    <property type="match status" value="1"/>
</dbReference>
<keyword evidence="3 9" id="KW-0808">Transferase</keyword>
<proteinExistence type="predicted"/>
<dbReference type="InterPro" id="IPR013750">
    <property type="entry name" value="GHMP_kinase_C_dom"/>
</dbReference>
<dbReference type="InterPro" id="IPR035102">
    <property type="entry name" value="Phosphomevalonate_kinase"/>
</dbReference>
<dbReference type="GO" id="GO:0005524">
    <property type="term" value="F:ATP binding"/>
    <property type="evidence" value="ECO:0007669"/>
    <property type="project" value="UniProtKB-KW"/>
</dbReference>
<dbReference type="OrthoDB" id="1522677at2"/>
<dbReference type="InterPro" id="IPR014721">
    <property type="entry name" value="Ribsml_uS5_D2-typ_fold_subgr"/>
</dbReference>
<dbReference type="SUPFAM" id="SSF55060">
    <property type="entry name" value="GHMP Kinase, C-terminal domain"/>
    <property type="match status" value="1"/>
</dbReference>
<dbReference type="PANTHER" id="PTHR31814">
    <property type="match status" value="1"/>
</dbReference>
<dbReference type="EMBL" id="LT669839">
    <property type="protein sequence ID" value="SHD75851.1"/>
    <property type="molecule type" value="Genomic_DNA"/>
</dbReference>
<dbReference type="Gene3D" id="3.30.230.10">
    <property type="match status" value="1"/>
</dbReference>
<keyword evidence="4" id="KW-0547">Nucleotide-binding</keyword>
<dbReference type="EC" id="2.7.4.2" evidence="2"/>
<feature type="domain" description="GHMP kinase N-terminal" evidence="7">
    <location>
        <begin position="85"/>
        <end position="169"/>
    </location>
</feature>
<keyword evidence="6" id="KW-0067">ATP-binding</keyword>
<dbReference type="InterPro" id="IPR005917">
    <property type="entry name" value="Pmev_kinase_bact"/>
</dbReference>
<dbReference type="UniPathway" id="UPA00057">
    <property type="reaction ID" value="UER00099"/>
</dbReference>
<evidence type="ECO:0000256" key="5">
    <source>
        <dbReference type="ARBA" id="ARBA00022777"/>
    </source>
</evidence>
<dbReference type="Pfam" id="PF00288">
    <property type="entry name" value="GHMP_kinases_N"/>
    <property type="match status" value="1"/>
</dbReference>
<evidence type="ECO:0000259" key="7">
    <source>
        <dbReference type="Pfam" id="PF00288"/>
    </source>
</evidence>
<dbReference type="PANTHER" id="PTHR31814:SF2">
    <property type="entry name" value="PHOSPHOMEVALONATE KINASE"/>
    <property type="match status" value="1"/>
</dbReference>
<reference evidence="9 10" key="1">
    <citation type="submission" date="2016-11" db="EMBL/GenBank/DDBJ databases">
        <authorList>
            <person name="Manzoor S."/>
        </authorList>
    </citation>
    <scope>NUCLEOTIDE SEQUENCE [LARGE SCALE GENOMIC DNA]</scope>
    <source>
        <strain evidence="9">Clostridium ultunense strain Esp</strain>
    </source>
</reference>
<dbReference type="HOGENOM" id="CLU_017814_7_0_9"/>
<evidence type="ECO:0000256" key="2">
    <source>
        <dbReference type="ARBA" id="ARBA00012958"/>
    </source>
</evidence>
<name>M1YQL4_9FIRM</name>
<dbReference type="GO" id="GO:0019287">
    <property type="term" value="P:isopentenyl diphosphate biosynthetic process, mevalonate pathway"/>
    <property type="evidence" value="ECO:0007669"/>
    <property type="project" value="UniProtKB-UniPathway"/>
</dbReference>
<dbReference type="InterPro" id="IPR020568">
    <property type="entry name" value="Ribosomal_Su5_D2-typ_SF"/>
</dbReference>
<dbReference type="GO" id="GO:0004631">
    <property type="term" value="F:phosphomevalonate kinase activity"/>
    <property type="evidence" value="ECO:0007669"/>
    <property type="project" value="UniProtKB-EC"/>
</dbReference>
<dbReference type="InterPro" id="IPR036554">
    <property type="entry name" value="GHMP_kinase_C_sf"/>
</dbReference>
<evidence type="ECO:0000256" key="6">
    <source>
        <dbReference type="ARBA" id="ARBA00022840"/>
    </source>
</evidence>
<keyword evidence="5 9" id="KW-0418">Kinase</keyword>
<evidence type="ECO:0000313" key="9">
    <source>
        <dbReference type="EMBL" id="SHD75851.1"/>
    </source>
</evidence>
<dbReference type="AlphaFoldDB" id="M1YQL4"/>
<protein>
    <recommendedName>
        <fullName evidence="2">phosphomevalonate kinase</fullName>
        <ecNumber evidence="2">2.7.4.2</ecNumber>
    </recommendedName>
</protein>
<dbReference type="Gene3D" id="3.30.70.890">
    <property type="entry name" value="GHMP kinase, C-terminal domain"/>
    <property type="match status" value="1"/>
</dbReference>
<evidence type="ECO:0000259" key="8">
    <source>
        <dbReference type="Pfam" id="PF08544"/>
    </source>
</evidence>
<dbReference type="InterPro" id="IPR006204">
    <property type="entry name" value="GHMP_kinase_N_dom"/>
</dbReference>
<accession>M1YQL4</accession>
<gene>
    <name evidence="9" type="primary">mvaK</name>
    <name evidence="9" type="ORF">CUESP1_0462</name>
</gene>
<comment type="pathway">
    <text evidence="1">Isoprenoid biosynthesis; isopentenyl diphosphate biosynthesis via mevalonate pathway; isopentenyl diphosphate from (R)-mevalonate: step 2/3.</text>
</comment>
<organism evidence="9 10">
    <name type="scientific">[Clostridium] ultunense Esp</name>
    <dbReference type="NCBI Taxonomy" id="1288971"/>
    <lineage>
        <taxon>Bacteria</taxon>
        <taxon>Bacillati</taxon>
        <taxon>Bacillota</taxon>
        <taxon>Tissierellia</taxon>
        <taxon>Tissierellales</taxon>
        <taxon>Tepidimicrobiaceae</taxon>
        <taxon>Schnuerera</taxon>
    </lineage>
</organism>
<evidence type="ECO:0000256" key="4">
    <source>
        <dbReference type="ARBA" id="ARBA00022741"/>
    </source>
</evidence>
<dbReference type="RefSeq" id="WP_005582408.1">
    <property type="nucleotide sequence ID" value="NZ_LT669839.1"/>
</dbReference>
<keyword evidence="10" id="KW-1185">Reference proteome</keyword>
<evidence type="ECO:0000313" key="10">
    <source>
        <dbReference type="Proteomes" id="UP000245423"/>
    </source>
</evidence>
<evidence type="ECO:0000256" key="1">
    <source>
        <dbReference type="ARBA" id="ARBA00005017"/>
    </source>
</evidence>
<dbReference type="Pfam" id="PF08544">
    <property type="entry name" value="GHMP_kinases_C"/>
    <property type="match status" value="1"/>
</dbReference>
<dbReference type="PRINTS" id="PR00959">
    <property type="entry name" value="MEVGALKINASE"/>
</dbReference>
<evidence type="ECO:0000256" key="3">
    <source>
        <dbReference type="ARBA" id="ARBA00022679"/>
    </source>
</evidence>